<accession>A0A117E3H1</accession>
<dbReference type="PANTHER" id="PTHR23502:SF50">
    <property type="entry name" value="TRANSPORTER, PUTATIVE (AFU_ORTHOLOGUE AFUA_5G00430)-RELATED"/>
    <property type="match status" value="1"/>
</dbReference>
<feature type="transmembrane region" description="Helical" evidence="5">
    <location>
        <begin position="525"/>
        <end position="547"/>
    </location>
</feature>
<feature type="transmembrane region" description="Helical" evidence="5">
    <location>
        <begin position="61"/>
        <end position="84"/>
    </location>
</feature>
<evidence type="ECO:0000259" key="6">
    <source>
        <dbReference type="PROSITE" id="PS50850"/>
    </source>
</evidence>
<proteinExistence type="predicted"/>
<feature type="transmembrane region" description="Helical" evidence="5">
    <location>
        <begin position="407"/>
        <end position="428"/>
    </location>
</feature>
<dbReference type="VEuPathDB" id="FungiDB:ASPNIDRAFT2_1159472"/>
<organism evidence="7 8">
    <name type="scientific">Aspergillus niger</name>
    <dbReference type="NCBI Taxonomy" id="5061"/>
    <lineage>
        <taxon>Eukaryota</taxon>
        <taxon>Fungi</taxon>
        <taxon>Dikarya</taxon>
        <taxon>Ascomycota</taxon>
        <taxon>Pezizomycotina</taxon>
        <taxon>Eurotiomycetes</taxon>
        <taxon>Eurotiomycetidae</taxon>
        <taxon>Eurotiales</taxon>
        <taxon>Aspergillaceae</taxon>
        <taxon>Aspergillus</taxon>
        <taxon>Aspergillus subgen. Circumdati</taxon>
    </lineage>
</organism>
<dbReference type="OrthoDB" id="5215911at2759"/>
<protein>
    <submittedName>
        <fullName evidence="7">MFS transporter</fullName>
    </submittedName>
</protein>
<reference evidence="8" key="1">
    <citation type="journal article" date="2016" name="Genome Announc.">
        <title>Draft genome sequence of Aspergillus niger strain An76.</title>
        <authorList>
            <person name="Gong W."/>
            <person name="Cheng Z."/>
            <person name="Zhang H."/>
            <person name="Liu L."/>
            <person name="Gao P."/>
            <person name="Wang L."/>
        </authorList>
    </citation>
    <scope>NUCLEOTIDE SEQUENCE [LARGE SCALE GENOMIC DNA]</scope>
    <source>
        <strain evidence="8">An76</strain>
    </source>
</reference>
<dbReference type="VEuPathDB" id="FungiDB:ATCC64974_75400"/>
<feature type="transmembrane region" description="Helical" evidence="5">
    <location>
        <begin position="364"/>
        <end position="386"/>
    </location>
</feature>
<evidence type="ECO:0000313" key="7">
    <source>
        <dbReference type="EMBL" id="GAQ47078.1"/>
    </source>
</evidence>
<dbReference type="InterPro" id="IPR020846">
    <property type="entry name" value="MFS_dom"/>
</dbReference>
<evidence type="ECO:0000256" key="2">
    <source>
        <dbReference type="ARBA" id="ARBA00022692"/>
    </source>
</evidence>
<feature type="transmembrane region" description="Helical" evidence="5">
    <location>
        <begin position="189"/>
        <end position="207"/>
    </location>
</feature>
<dbReference type="InterPro" id="IPR011701">
    <property type="entry name" value="MFS"/>
</dbReference>
<dbReference type="Gene3D" id="1.20.1250.20">
    <property type="entry name" value="MFS general substrate transporter like domains"/>
    <property type="match status" value="1"/>
</dbReference>
<evidence type="ECO:0000256" key="1">
    <source>
        <dbReference type="ARBA" id="ARBA00004141"/>
    </source>
</evidence>
<feature type="transmembrane region" description="Helical" evidence="5">
    <location>
        <begin position="494"/>
        <end position="513"/>
    </location>
</feature>
<dbReference type="Pfam" id="PF07690">
    <property type="entry name" value="MFS_1"/>
    <property type="match status" value="1"/>
</dbReference>
<comment type="caution">
    <text evidence="7">The sequence shown here is derived from an EMBL/GenBank/DDBJ whole genome shotgun (WGS) entry which is preliminary data.</text>
</comment>
<dbReference type="GO" id="GO:0005886">
    <property type="term" value="C:plasma membrane"/>
    <property type="evidence" value="ECO:0007669"/>
    <property type="project" value="TreeGrafter"/>
</dbReference>
<dbReference type="PANTHER" id="PTHR23502">
    <property type="entry name" value="MAJOR FACILITATOR SUPERFAMILY"/>
    <property type="match status" value="1"/>
</dbReference>
<evidence type="ECO:0000256" key="3">
    <source>
        <dbReference type="ARBA" id="ARBA00022989"/>
    </source>
</evidence>
<dbReference type="VEuPathDB" id="FungiDB:M747DRAFT_364048"/>
<evidence type="ECO:0000256" key="5">
    <source>
        <dbReference type="SAM" id="Phobius"/>
    </source>
</evidence>
<gene>
    <name evidence="7" type="ORF">ABL_09739</name>
</gene>
<dbReference type="Proteomes" id="UP000068243">
    <property type="component" value="Unassembled WGS sequence"/>
</dbReference>
<sequence>MAQNQPCDPLFPDPRDNLPPGTFRLIQDEDERGQGNRQVMLNPVPSSDPNEPLNWSTARKICNFTLVLAVTALIFTALSIQAIFWQLMVVDLDVTYAQLNRAMSVNFVGLAVGCVFFIPLAKKFGRRPVYLVSTALMLATSFWTSKLQTLAELYATNLLQGLAGATNESIVQITISDLFFVHHRGGMNGLYMTMVMIGSFLTPMAAGTQATNQGWRASYQALGITNAVLFVLFVLFYEETKYTPVIPGVDESCEHTVDNIKADRKRDIECSASRAETSPIPADHHELDYRIPMRTWRQRFALITYTPESIWPYFYRPFYVVASFPAVFFCALQYAFGVVWLTILSSTLSLVFPLPPYLFTSEQIGFMSVGPFIGNLIGSVYGGFLGDWSILFFSKRNKGYYEPEMRLYILHLPALTMAGGLIMFGATIARGMHWIYPSIGGALFGFGLGSISDASLTLVIDSYRDVSISLYHYLSMRPEYTFSRVFLKQITGDAFTGVAFMRNAISIGIPFAISPWLDRSGAQNMFIACGFISLAITFTIIPMVIWGKRMRRATAERYRIMAGK</sequence>
<dbReference type="OMA" id="LFFVHHR"/>
<feature type="transmembrane region" description="Helical" evidence="5">
    <location>
        <begin position="104"/>
        <end position="121"/>
    </location>
</feature>
<feature type="transmembrane region" description="Helical" evidence="5">
    <location>
        <begin position="434"/>
        <end position="460"/>
    </location>
</feature>
<dbReference type="PROSITE" id="PS50850">
    <property type="entry name" value="MFS"/>
    <property type="match status" value="1"/>
</dbReference>
<dbReference type="AlphaFoldDB" id="A0A117E3H1"/>
<feature type="transmembrane region" description="Helical" evidence="5">
    <location>
        <begin position="219"/>
        <end position="237"/>
    </location>
</feature>
<dbReference type="VEuPathDB" id="FungiDB:An03g05830"/>
<keyword evidence="4 5" id="KW-0472">Membrane</keyword>
<evidence type="ECO:0000313" key="8">
    <source>
        <dbReference type="Proteomes" id="UP000068243"/>
    </source>
</evidence>
<name>A0A117E3H1_ASPNG</name>
<keyword evidence="2 5" id="KW-0812">Transmembrane</keyword>
<dbReference type="EMBL" id="BCMY01000025">
    <property type="protein sequence ID" value="GAQ47078.1"/>
    <property type="molecule type" value="Genomic_DNA"/>
</dbReference>
<comment type="subcellular location">
    <subcellularLocation>
        <location evidence="1">Membrane</location>
        <topology evidence="1">Multi-pass membrane protein</topology>
    </subcellularLocation>
</comment>
<dbReference type="GO" id="GO:0022857">
    <property type="term" value="F:transmembrane transporter activity"/>
    <property type="evidence" value="ECO:0007669"/>
    <property type="project" value="InterPro"/>
</dbReference>
<keyword evidence="3 5" id="KW-1133">Transmembrane helix</keyword>
<evidence type="ECO:0000256" key="4">
    <source>
        <dbReference type="ARBA" id="ARBA00023136"/>
    </source>
</evidence>
<feature type="domain" description="Major facilitator superfamily (MFS) profile" evidence="6">
    <location>
        <begin position="62"/>
        <end position="545"/>
    </location>
</feature>
<dbReference type="SUPFAM" id="SSF103473">
    <property type="entry name" value="MFS general substrate transporter"/>
    <property type="match status" value="1"/>
</dbReference>
<dbReference type="InterPro" id="IPR036259">
    <property type="entry name" value="MFS_trans_sf"/>
</dbReference>